<reference evidence="6" key="2">
    <citation type="submission" date="2025-09" db="UniProtKB">
        <authorList>
            <consortium name="Ensembl"/>
        </authorList>
    </citation>
    <scope>IDENTIFICATION</scope>
</reference>
<dbReference type="Pfam" id="PF04548">
    <property type="entry name" value="AIG1"/>
    <property type="match status" value="1"/>
</dbReference>
<keyword evidence="3" id="KW-0342">GTP-binding</keyword>
<keyword evidence="2" id="KW-0547">Nucleotide-binding</keyword>
<dbReference type="InterPro" id="IPR045058">
    <property type="entry name" value="GIMA/IAN/Toc"/>
</dbReference>
<dbReference type="FunFam" id="3.40.50.300:FF:000366">
    <property type="entry name" value="GTPase, IMAP family member 2"/>
    <property type="match status" value="1"/>
</dbReference>
<evidence type="ECO:0000313" key="6">
    <source>
        <dbReference type="Ensembl" id="ENSCAFP00020008023.1"/>
    </source>
</evidence>
<evidence type="ECO:0000313" key="7">
    <source>
        <dbReference type="Proteomes" id="UP000694391"/>
    </source>
</evidence>
<evidence type="ECO:0000256" key="2">
    <source>
        <dbReference type="ARBA" id="ARBA00022741"/>
    </source>
</evidence>
<dbReference type="GO" id="GO:0005525">
    <property type="term" value="F:GTP binding"/>
    <property type="evidence" value="ECO:0007669"/>
    <property type="project" value="UniProtKB-KW"/>
</dbReference>
<comment type="similarity">
    <text evidence="1">Belongs to the TRAFAC class TrmE-Era-EngA-EngB-Septin-like GTPase superfamily. AIG1/Toc34/Toc159-like paraseptin GTPase family. IAN subfamily.</text>
</comment>
<dbReference type="GeneTree" id="ENSGT00940000162548"/>
<dbReference type="AlphaFoldDB" id="A0A8C0K0Q6"/>
<evidence type="ECO:0000256" key="1">
    <source>
        <dbReference type="ARBA" id="ARBA00008535"/>
    </source>
</evidence>
<keyword evidence="7" id="KW-1185">Reference proteome</keyword>
<accession>A0A8C0K0Q6</accession>
<name>A0A8C0K0Q6_CANLU</name>
<gene>
    <name evidence="6" type="primary">GIMAP6</name>
</gene>
<feature type="region of interest" description="Disordered" evidence="4">
    <location>
        <begin position="23"/>
        <end position="61"/>
    </location>
</feature>
<reference evidence="6" key="1">
    <citation type="submission" date="2025-08" db="UniProtKB">
        <authorList>
            <consortium name="Ensembl"/>
        </authorList>
    </citation>
    <scope>IDENTIFICATION</scope>
</reference>
<evidence type="ECO:0000259" key="5">
    <source>
        <dbReference type="PROSITE" id="PS51720"/>
    </source>
</evidence>
<dbReference type="Ensembl" id="ENSCAFT00020009309.1">
    <property type="protein sequence ID" value="ENSCAFP00020008023.1"/>
    <property type="gene ID" value="ENSCAFG00020006496.1"/>
</dbReference>
<feature type="region of interest" description="Disordered" evidence="4">
    <location>
        <begin position="292"/>
        <end position="337"/>
    </location>
</feature>
<dbReference type="PANTHER" id="PTHR10903">
    <property type="entry name" value="GTPASE, IMAP FAMILY MEMBER-RELATED"/>
    <property type="match status" value="1"/>
</dbReference>
<dbReference type="SUPFAM" id="SSF52540">
    <property type="entry name" value="P-loop containing nucleoside triphosphate hydrolases"/>
    <property type="match status" value="1"/>
</dbReference>
<sequence length="363" mass="38107">MSFIYSYTVDTFLHLLQSRSSKVHNASAPKGETKNSQEHVAPGDREHRHSSCPAADSVPEEEEWEHILEEDPAGELNLDPRPGILGGLWEAPRTPQKLRLLLVGKSGSGKSATGNSILGRREFPSRLSPQPVTRDLQRGSGAWAGRELEVIDTPDLLSPQAGPEAAARAICEAVAFSAPGPHAVLLVTQLGRFTEEDRQAVRGLQEAFGVGVLAHTVLVFTRREDLGGGSLEEYVRRTDNPHLARLDAVCARRHCAFDNGAAGAEREAQLRELLAAVDCVLWENDGRPYSNPAYRYSQQRGLPAGPGPAAGGTVPAPEGIPGGAQTPAGEGARLSGGGTAAPGAGCLPVACALSPGRGGGGAP</sequence>
<dbReference type="PANTHER" id="PTHR10903:SF144">
    <property type="entry name" value="GTPASE IMAP FAMILY MEMBER 6"/>
    <property type="match status" value="1"/>
</dbReference>
<feature type="region of interest" description="Disordered" evidence="4">
    <location>
        <begin position="111"/>
        <end position="137"/>
    </location>
</feature>
<feature type="compositionally biased region" description="Basic and acidic residues" evidence="4">
    <location>
        <begin position="31"/>
        <end position="49"/>
    </location>
</feature>
<dbReference type="Gene3D" id="3.40.50.300">
    <property type="entry name" value="P-loop containing nucleotide triphosphate hydrolases"/>
    <property type="match status" value="1"/>
</dbReference>
<dbReference type="GO" id="GO:0005829">
    <property type="term" value="C:cytosol"/>
    <property type="evidence" value="ECO:0007669"/>
    <property type="project" value="TreeGrafter"/>
</dbReference>
<dbReference type="Proteomes" id="UP000694391">
    <property type="component" value="Unplaced"/>
</dbReference>
<dbReference type="InterPro" id="IPR006703">
    <property type="entry name" value="G_AIG1"/>
</dbReference>
<dbReference type="InterPro" id="IPR027417">
    <property type="entry name" value="P-loop_NTPase"/>
</dbReference>
<feature type="domain" description="AIG1-type G" evidence="5">
    <location>
        <begin position="95"/>
        <end position="298"/>
    </location>
</feature>
<protein>
    <submittedName>
        <fullName evidence="6">GTPase, IMAP family member 6</fullName>
    </submittedName>
</protein>
<evidence type="ECO:0000256" key="4">
    <source>
        <dbReference type="SAM" id="MobiDB-lite"/>
    </source>
</evidence>
<proteinExistence type="inferred from homology"/>
<organism evidence="6 7">
    <name type="scientific">Canis lupus dingo</name>
    <name type="common">dingo</name>
    <dbReference type="NCBI Taxonomy" id="286419"/>
    <lineage>
        <taxon>Eukaryota</taxon>
        <taxon>Metazoa</taxon>
        <taxon>Chordata</taxon>
        <taxon>Craniata</taxon>
        <taxon>Vertebrata</taxon>
        <taxon>Euteleostomi</taxon>
        <taxon>Mammalia</taxon>
        <taxon>Eutheria</taxon>
        <taxon>Laurasiatheria</taxon>
        <taxon>Carnivora</taxon>
        <taxon>Caniformia</taxon>
        <taxon>Canidae</taxon>
        <taxon>Canis</taxon>
    </lineage>
</organism>
<evidence type="ECO:0000256" key="3">
    <source>
        <dbReference type="ARBA" id="ARBA00023134"/>
    </source>
</evidence>
<dbReference type="CDD" id="cd01852">
    <property type="entry name" value="AIG1"/>
    <property type="match status" value="1"/>
</dbReference>
<dbReference type="PROSITE" id="PS51720">
    <property type="entry name" value="G_AIG1"/>
    <property type="match status" value="1"/>
</dbReference>